<keyword evidence="4 6" id="KW-1133">Transmembrane helix</keyword>
<evidence type="ECO:0000313" key="7">
    <source>
        <dbReference type="EMBL" id="GCF00597.1"/>
    </source>
</evidence>
<dbReference type="Proteomes" id="UP000301737">
    <property type="component" value="Unassembled WGS sequence"/>
</dbReference>
<evidence type="ECO:0000256" key="2">
    <source>
        <dbReference type="ARBA" id="ARBA00005587"/>
    </source>
</evidence>
<gene>
    <name evidence="7" type="primary">ATO2</name>
    <name evidence="7" type="ORF">ZYGM_000305</name>
</gene>
<reference evidence="7 8" key="1">
    <citation type="submission" date="2019-01" db="EMBL/GenBank/DDBJ databases">
        <title>Draft Genome Sequencing of Zygosaccharomyces mellis Ca-7.</title>
        <authorList>
            <person name="Shiwa Y."/>
            <person name="Kanesaki Y."/>
            <person name="Ishige T."/>
            <person name="Mura K."/>
            <person name="Hori T."/>
            <person name="Tamura T."/>
        </authorList>
    </citation>
    <scope>NUCLEOTIDE SEQUENCE [LARGE SCALE GENOMIC DNA]</scope>
    <source>
        <strain evidence="7 8">Ca-7</strain>
    </source>
</reference>
<keyword evidence="8" id="KW-1185">Reference proteome</keyword>
<comment type="similarity">
    <text evidence="2">Belongs to the acetate uptake transporter (AceTr) (TC 2.A.96) family.</text>
</comment>
<feature type="transmembrane region" description="Helical" evidence="6">
    <location>
        <begin position="159"/>
        <end position="179"/>
    </location>
</feature>
<evidence type="ECO:0000256" key="4">
    <source>
        <dbReference type="ARBA" id="ARBA00022989"/>
    </source>
</evidence>
<dbReference type="OrthoDB" id="3648309at2759"/>
<protein>
    <submittedName>
        <fullName evidence="7">Ammonia (Ammonium) transport outward</fullName>
    </submittedName>
</protein>
<organism evidence="7 8">
    <name type="scientific">Zygosaccharomyces mellis</name>
    <dbReference type="NCBI Taxonomy" id="42258"/>
    <lineage>
        <taxon>Eukaryota</taxon>
        <taxon>Fungi</taxon>
        <taxon>Dikarya</taxon>
        <taxon>Ascomycota</taxon>
        <taxon>Saccharomycotina</taxon>
        <taxon>Saccharomycetes</taxon>
        <taxon>Saccharomycetales</taxon>
        <taxon>Saccharomycetaceae</taxon>
        <taxon>Zygosaccharomyces</taxon>
    </lineage>
</organism>
<evidence type="ECO:0000256" key="1">
    <source>
        <dbReference type="ARBA" id="ARBA00004141"/>
    </source>
</evidence>
<evidence type="ECO:0000256" key="3">
    <source>
        <dbReference type="ARBA" id="ARBA00022692"/>
    </source>
</evidence>
<name>A0A4C2EBE0_9SACH</name>
<dbReference type="EMBL" id="BIMX01000020">
    <property type="protein sequence ID" value="GCF00597.1"/>
    <property type="molecule type" value="Genomic_DNA"/>
</dbReference>
<feature type="transmembrane region" description="Helical" evidence="6">
    <location>
        <begin position="96"/>
        <end position="115"/>
    </location>
</feature>
<keyword evidence="5 6" id="KW-0472">Membrane</keyword>
<dbReference type="NCBIfam" id="NF038013">
    <property type="entry name" value="AceTr_1"/>
    <property type="match status" value="1"/>
</dbReference>
<dbReference type="InterPro" id="IPR051633">
    <property type="entry name" value="AceTr"/>
</dbReference>
<dbReference type="GO" id="GO:0015123">
    <property type="term" value="F:acetate transmembrane transporter activity"/>
    <property type="evidence" value="ECO:0007669"/>
    <property type="project" value="TreeGrafter"/>
</dbReference>
<dbReference type="InterPro" id="IPR000791">
    <property type="entry name" value="Gpr1/Fun34/SatP-like"/>
</dbReference>
<dbReference type="PANTHER" id="PTHR31123:SF1">
    <property type="entry name" value="ACCUMULATION OF DYADS PROTEIN 2-RELATED"/>
    <property type="match status" value="1"/>
</dbReference>
<dbReference type="AlphaFoldDB" id="A0A4C2EBE0"/>
<comment type="subcellular location">
    <subcellularLocation>
        <location evidence="1">Membrane</location>
        <topology evidence="1">Multi-pass membrane protein</topology>
    </subcellularLocation>
</comment>
<accession>A0A4C2EBE0</accession>
<evidence type="ECO:0000256" key="6">
    <source>
        <dbReference type="SAM" id="Phobius"/>
    </source>
</evidence>
<sequence length="272" mass="29755">MRTYRPAESNDAGTIRQSEELPLKATMTNIFALDTRSISRVTCMRHSVGPYSQDWHQRLNTDSPIPAPLGLSAFAATTFTLSLISTKAQGVTISNAIVGPAFFYGGIVRTVAGIWEIALENTFGGTALCSYEGFWMSFAAIYIPWFGVTNAYEGKETELGNVMGVFLLAMTIFTLGIAVCAMRSTLMFVFFLLFFLLGITFLLLAISEFTGKFGVKRSAGVLRIIVSLLAWYNASAGLATRQNSYLIGHPVPLPTNEYTLATIAHMVRLRGN</sequence>
<feature type="transmembrane region" description="Helical" evidence="6">
    <location>
        <begin position="185"/>
        <end position="206"/>
    </location>
</feature>
<proteinExistence type="inferred from homology"/>
<dbReference type="PANTHER" id="PTHR31123">
    <property type="entry name" value="ACCUMULATION OF DYADS PROTEIN 2-RELATED"/>
    <property type="match status" value="1"/>
</dbReference>
<dbReference type="Pfam" id="PF01184">
    <property type="entry name" value="Gpr1_Fun34_YaaH"/>
    <property type="match status" value="1"/>
</dbReference>
<feature type="transmembrane region" description="Helical" evidence="6">
    <location>
        <begin position="135"/>
        <end position="152"/>
    </location>
</feature>
<comment type="caution">
    <text evidence="7">The sequence shown here is derived from an EMBL/GenBank/DDBJ whole genome shotgun (WGS) entry which is preliminary data.</text>
</comment>
<dbReference type="GO" id="GO:0005886">
    <property type="term" value="C:plasma membrane"/>
    <property type="evidence" value="ECO:0007669"/>
    <property type="project" value="TreeGrafter"/>
</dbReference>
<keyword evidence="3 6" id="KW-0812">Transmembrane</keyword>
<evidence type="ECO:0000313" key="8">
    <source>
        <dbReference type="Proteomes" id="UP000301737"/>
    </source>
</evidence>
<evidence type="ECO:0000256" key="5">
    <source>
        <dbReference type="ARBA" id="ARBA00023136"/>
    </source>
</evidence>